<feature type="non-terminal residue" evidence="1">
    <location>
        <position position="52"/>
    </location>
</feature>
<reference evidence="1 2" key="1">
    <citation type="submission" date="2024-04" db="EMBL/GenBank/DDBJ databases">
        <title>Tritrichomonas musculus Genome.</title>
        <authorList>
            <person name="Alves-Ferreira E."/>
            <person name="Grigg M."/>
            <person name="Lorenzi H."/>
            <person name="Galac M."/>
        </authorList>
    </citation>
    <scope>NUCLEOTIDE SEQUENCE [LARGE SCALE GENOMIC DNA]</scope>
    <source>
        <strain evidence="1 2">EAF2021</strain>
    </source>
</reference>
<protein>
    <submittedName>
        <fullName evidence="1">Uncharacterized protein</fullName>
    </submittedName>
</protein>
<name>A0ABR2KPV1_9EUKA</name>
<sequence>MLSNNRDIFELILLNDECSFCNAQDNRSRWIRSNDFREDHCARYKKYTFGIM</sequence>
<proteinExistence type="predicted"/>
<organism evidence="1 2">
    <name type="scientific">Tritrichomonas musculus</name>
    <dbReference type="NCBI Taxonomy" id="1915356"/>
    <lineage>
        <taxon>Eukaryota</taxon>
        <taxon>Metamonada</taxon>
        <taxon>Parabasalia</taxon>
        <taxon>Tritrichomonadida</taxon>
        <taxon>Tritrichomonadidae</taxon>
        <taxon>Tritrichomonas</taxon>
    </lineage>
</organism>
<gene>
    <name evidence="1" type="ORF">M9Y10_030201</name>
</gene>
<accession>A0ABR2KPV1</accession>
<keyword evidence="2" id="KW-1185">Reference proteome</keyword>
<evidence type="ECO:0000313" key="2">
    <source>
        <dbReference type="Proteomes" id="UP001470230"/>
    </source>
</evidence>
<dbReference type="EMBL" id="JAPFFF010000004">
    <property type="protein sequence ID" value="KAK8892947.1"/>
    <property type="molecule type" value="Genomic_DNA"/>
</dbReference>
<evidence type="ECO:0000313" key="1">
    <source>
        <dbReference type="EMBL" id="KAK8892947.1"/>
    </source>
</evidence>
<comment type="caution">
    <text evidence="1">The sequence shown here is derived from an EMBL/GenBank/DDBJ whole genome shotgun (WGS) entry which is preliminary data.</text>
</comment>
<dbReference type="Proteomes" id="UP001470230">
    <property type="component" value="Unassembled WGS sequence"/>
</dbReference>